<keyword evidence="3" id="KW-0238">DNA-binding</keyword>
<keyword evidence="9" id="KW-1185">Reference proteome</keyword>
<feature type="non-terminal residue" evidence="8">
    <location>
        <position position="1"/>
    </location>
</feature>
<sequence length="293" mass="33366">HPKNKQMEPIEEISQEWMSCHSEVYTEEEAEFMSQFFYERFNMETEAPNANSIFFIQGSEPCAHSTKYIFPTTNASNNLGHVFSLPGNDAKLMNENTDQELGLGRENLADMDLQAHKARQILVSEPEKDNTRSMEKSEKRFRSSLEGPENKRNVKSKKNPKPSSLRNTEEEATQTLSSCFSDDESKDSRAMKSSGKSRSNRDAALDLQSAYARKRRERINERLRILQTLVPNGTKVDISTMLEEAVQHVKFLQLQIKLLSSDDLWMYAPIAYNGMSIGPELLTSTSPSNQRNA</sequence>
<comment type="subcellular location">
    <subcellularLocation>
        <location evidence="1">Nucleus</location>
    </subcellularLocation>
</comment>
<keyword evidence="2" id="KW-0805">Transcription regulation</keyword>
<keyword evidence="4" id="KW-0804">Transcription</keyword>
<dbReference type="InterPro" id="IPR011598">
    <property type="entry name" value="bHLH_dom"/>
</dbReference>
<dbReference type="SMR" id="V7CIP0"/>
<accession>V7CIP0</accession>
<dbReference type="STRING" id="3885.V7CIP0"/>
<dbReference type="AlphaFoldDB" id="V7CIP0"/>
<evidence type="ECO:0000256" key="2">
    <source>
        <dbReference type="ARBA" id="ARBA00023015"/>
    </source>
</evidence>
<evidence type="ECO:0000256" key="4">
    <source>
        <dbReference type="ARBA" id="ARBA00023163"/>
    </source>
</evidence>
<evidence type="ECO:0000313" key="9">
    <source>
        <dbReference type="Proteomes" id="UP000000226"/>
    </source>
</evidence>
<reference evidence="9" key="1">
    <citation type="journal article" date="2014" name="Nat. Genet.">
        <title>A reference genome for common bean and genome-wide analysis of dual domestications.</title>
        <authorList>
            <person name="Schmutz J."/>
            <person name="McClean P.E."/>
            <person name="Mamidi S."/>
            <person name="Wu G.A."/>
            <person name="Cannon S.B."/>
            <person name="Grimwood J."/>
            <person name="Jenkins J."/>
            <person name="Shu S."/>
            <person name="Song Q."/>
            <person name="Chavarro C."/>
            <person name="Torres-Torres M."/>
            <person name="Geffroy V."/>
            <person name="Moghaddam S.M."/>
            <person name="Gao D."/>
            <person name="Abernathy B."/>
            <person name="Barry K."/>
            <person name="Blair M."/>
            <person name="Brick M.A."/>
            <person name="Chovatia M."/>
            <person name="Gepts P."/>
            <person name="Goodstein D.M."/>
            <person name="Gonzales M."/>
            <person name="Hellsten U."/>
            <person name="Hyten D.L."/>
            <person name="Jia G."/>
            <person name="Kelly J.D."/>
            <person name="Kudrna D."/>
            <person name="Lee R."/>
            <person name="Richard M.M."/>
            <person name="Miklas P.N."/>
            <person name="Osorno J.M."/>
            <person name="Rodrigues J."/>
            <person name="Thareau V."/>
            <person name="Urrea C.A."/>
            <person name="Wang M."/>
            <person name="Yu Y."/>
            <person name="Zhang M."/>
            <person name="Wing R.A."/>
            <person name="Cregan P.B."/>
            <person name="Rokhsar D.S."/>
            <person name="Jackson S.A."/>
        </authorList>
    </citation>
    <scope>NUCLEOTIDE SEQUENCE [LARGE SCALE GENOMIC DNA]</scope>
    <source>
        <strain evidence="9">cv. G19833</strain>
    </source>
</reference>
<evidence type="ECO:0000313" key="8">
    <source>
        <dbReference type="EMBL" id="ESW29208.1"/>
    </source>
</evidence>
<feature type="region of interest" description="Disordered" evidence="6">
    <location>
        <begin position="120"/>
        <end position="206"/>
    </location>
</feature>
<organism evidence="8 9">
    <name type="scientific">Phaseolus vulgaris</name>
    <name type="common">Kidney bean</name>
    <name type="synonym">French bean</name>
    <dbReference type="NCBI Taxonomy" id="3885"/>
    <lineage>
        <taxon>Eukaryota</taxon>
        <taxon>Viridiplantae</taxon>
        <taxon>Streptophyta</taxon>
        <taxon>Embryophyta</taxon>
        <taxon>Tracheophyta</taxon>
        <taxon>Spermatophyta</taxon>
        <taxon>Magnoliopsida</taxon>
        <taxon>eudicotyledons</taxon>
        <taxon>Gunneridae</taxon>
        <taxon>Pentapetalae</taxon>
        <taxon>rosids</taxon>
        <taxon>fabids</taxon>
        <taxon>Fabales</taxon>
        <taxon>Fabaceae</taxon>
        <taxon>Papilionoideae</taxon>
        <taxon>50 kb inversion clade</taxon>
        <taxon>NPAAA clade</taxon>
        <taxon>indigoferoid/millettioid clade</taxon>
        <taxon>Phaseoleae</taxon>
        <taxon>Phaseolus</taxon>
    </lineage>
</organism>
<dbReference type="PROSITE" id="PS50888">
    <property type="entry name" value="BHLH"/>
    <property type="match status" value="1"/>
</dbReference>
<dbReference type="GO" id="GO:0005634">
    <property type="term" value="C:nucleus"/>
    <property type="evidence" value="ECO:0007669"/>
    <property type="project" value="UniProtKB-SubCell"/>
</dbReference>
<protein>
    <recommendedName>
        <fullName evidence="7">BHLH domain-containing protein</fullName>
    </recommendedName>
</protein>
<dbReference type="GO" id="GO:0046983">
    <property type="term" value="F:protein dimerization activity"/>
    <property type="evidence" value="ECO:0007669"/>
    <property type="project" value="InterPro"/>
</dbReference>
<dbReference type="OrthoDB" id="651283at2759"/>
<dbReference type="CDD" id="cd11454">
    <property type="entry name" value="bHLH_AtIND_like"/>
    <property type="match status" value="1"/>
</dbReference>
<evidence type="ECO:0000256" key="5">
    <source>
        <dbReference type="ARBA" id="ARBA00023242"/>
    </source>
</evidence>
<evidence type="ECO:0000256" key="1">
    <source>
        <dbReference type="ARBA" id="ARBA00004123"/>
    </source>
</evidence>
<feature type="compositionally biased region" description="Basic and acidic residues" evidence="6">
    <location>
        <begin position="125"/>
        <end position="152"/>
    </location>
</feature>
<dbReference type="EMBL" id="CM002289">
    <property type="protein sequence ID" value="ESW29208.1"/>
    <property type="molecule type" value="Genomic_DNA"/>
</dbReference>
<dbReference type="FunFam" id="4.10.280.10:FF:000022">
    <property type="entry name" value="Basic helix-loop-helix transcription factor"/>
    <property type="match status" value="1"/>
</dbReference>
<evidence type="ECO:0000259" key="7">
    <source>
        <dbReference type="PROSITE" id="PS50888"/>
    </source>
</evidence>
<dbReference type="PANTHER" id="PTHR16223">
    <property type="entry name" value="TRANSCRIPTION FACTOR BHLH83-RELATED"/>
    <property type="match status" value="1"/>
</dbReference>
<dbReference type="SUPFAM" id="SSF47459">
    <property type="entry name" value="HLH, helix-loop-helix DNA-binding domain"/>
    <property type="match status" value="1"/>
</dbReference>
<gene>
    <name evidence="8" type="ORF">PHAVU_002G052100g</name>
</gene>
<dbReference type="Gene3D" id="4.10.280.10">
    <property type="entry name" value="Helix-loop-helix DNA-binding domain"/>
    <property type="match status" value="1"/>
</dbReference>
<dbReference type="Gramene" id="ESW29208">
    <property type="protein sequence ID" value="ESW29208"/>
    <property type="gene ID" value="PHAVU_002G052100g"/>
</dbReference>
<feature type="domain" description="BHLH" evidence="7">
    <location>
        <begin position="203"/>
        <end position="252"/>
    </location>
</feature>
<dbReference type="GO" id="GO:0000981">
    <property type="term" value="F:DNA-binding transcription factor activity, RNA polymerase II-specific"/>
    <property type="evidence" value="ECO:0007669"/>
    <property type="project" value="TreeGrafter"/>
</dbReference>
<evidence type="ECO:0000256" key="3">
    <source>
        <dbReference type="ARBA" id="ARBA00023125"/>
    </source>
</evidence>
<dbReference type="InterPro" id="IPR045843">
    <property type="entry name" value="IND-like"/>
</dbReference>
<name>V7CIP0_PHAVU</name>
<dbReference type="GO" id="GO:0000978">
    <property type="term" value="F:RNA polymerase II cis-regulatory region sequence-specific DNA binding"/>
    <property type="evidence" value="ECO:0007669"/>
    <property type="project" value="TreeGrafter"/>
</dbReference>
<dbReference type="PANTHER" id="PTHR16223:SF274">
    <property type="entry name" value="TRANSCRIPTION FACTOR BHLH84"/>
    <property type="match status" value="1"/>
</dbReference>
<dbReference type="SMART" id="SM00353">
    <property type="entry name" value="HLH"/>
    <property type="match status" value="1"/>
</dbReference>
<dbReference type="OMA" id="ISQEWMS"/>
<keyword evidence="5" id="KW-0539">Nucleus</keyword>
<proteinExistence type="predicted"/>
<evidence type="ECO:0000256" key="6">
    <source>
        <dbReference type="SAM" id="MobiDB-lite"/>
    </source>
</evidence>
<dbReference type="Proteomes" id="UP000000226">
    <property type="component" value="Chromosome 2"/>
</dbReference>
<dbReference type="GO" id="GO:0048766">
    <property type="term" value="P:root hair initiation"/>
    <property type="evidence" value="ECO:0007669"/>
    <property type="project" value="UniProtKB-ARBA"/>
</dbReference>
<dbReference type="Pfam" id="PF00010">
    <property type="entry name" value="HLH"/>
    <property type="match status" value="1"/>
</dbReference>
<dbReference type="InterPro" id="IPR036638">
    <property type="entry name" value="HLH_DNA-bd_sf"/>
</dbReference>